<proteinExistence type="predicted"/>
<evidence type="ECO:0000313" key="2">
    <source>
        <dbReference type="Proteomes" id="UP000297225"/>
    </source>
</evidence>
<dbReference type="RefSeq" id="WP_134849207.1">
    <property type="nucleotide sequence ID" value="NZ_CP197400.1"/>
</dbReference>
<evidence type="ECO:0000313" key="1">
    <source>
        <dbReference type="EMBL" id="TFH95020.1"/>
    </source>
</evidence>
<dbReference type="AlphaFoldDB" id="A0A4Y8WP16"/>
<dbReference type="OrthoDB" id="5420534at2"/>
<protein>
    <submittedName>
        <fullName evidence="1">Uncharacterized protein</fullName>
    </submittedName>
</protein>
<dbReference type="Proteomes" id="UP000297225">
    <property type="component" value="Unassembled WGS sequence"/>
</dbReference>
<organism evidence="1 2">
    <name type="scientific">Porphyromonas levii</name>
    <dbReference type="NCBI Taxonomy" id="28114"/>
    <lineage>
        <taxon>Bacteria</taxon>
        <taxon>Pseudomonadati</taxon>
        <taxon>Bacteroidota</taxon>
        <taxon>Bacteroidia</taxon>
        <taxon>Bacteroidales</taxon>
        <taxon>Porphyromonadaceae</taxon>
        <taxon>Porphyromonas</taxon>
    </lineage>
</organism>
<name>A0A4Y8WP16_9PORP</name>
<dbReference type="InterPro" id="IPR019271">
    <property type="entry name" value="DUF2284_metal-binding"/>
</dbReference>
<reference evidence="1 2" key="1">
    <citation type="submission" date="2019-03" db="EMBL/GenBank/DDBJ databases">
        <title>Porphyromonas levii Isolated from the Uterus of Dairy Cows.</title>
        <authorList>
            <person name="Francis A.M."/>
        </authorList>
    </citation>
    <scope>NUCLEOTIDE SEQUENCE [LARGE SCALE GENOMIC DNA]</scope>
    <source>
        <strain evidence="1 2">AF5678</strain>
    </source>
</reference>
<dbReference type="STRING" id="1122973.GCA_000379925_00415"/>
<comment type="caution">
    <text evidence="1">The sequence shown here is derived from an EMBL/GenBank/DDBJ whole genome shotgun (WGS) entry which is preliminary data.</text>
</comment>
<keyword evidence="2" id="KW-1185">Reference proteome</keyword>
<dbReference type="EMBL" id="SPNC01000070">
    <property type="protein sequence ID" value="TFH95020.1"/>
    <property type="molecule type" value="Genomic_DNA"/>
</dbReference>
<dbReference type="Pfam" id="PF10050">
    <property type="entry name" value="DUF2284"/>
    <property type="match status" value="1"/>
</dbReference>
<accession>A0A4Y8WP16</accession>
<sequence>MKYGEIKTHTRLIPLHEYVERYQHIERFREACKHCRQYGKLWSCPPFNIDLNTLLEGYTQIELYGYEVVLNEEYAGREGSMQELMDLAEEIGDAVRLITDREILALEKSRPGSRACFAGSCRRCPRGTCARLKDKPCRHPEAIRYSLENFCFDLMGTSEELFGIPTQWIREGKLPPYYFYLGALLY</sequence>
<gene>
    <name evidence="1" type="ORF">E4P47_05435</name>
</gene>